<comment type="caution">
    <text evidence="2">The sequence shown here is derived from an EMBL/GenBank/DDBJ whole genome shotgun (WGS) entry which is preliminary data.</text>
</comment>
<accession>A0A1F6MAS2</accession>
<dbReference type="Proteomes" id="UP000176413">
    <property type="component" value="Unassembled WGS sequence"/>
</dbReference>
<dbReference type="AlphaFoldDB" id="A0A1F6MAS2"/>
<feature type="transmembrane region" description="Helical" evidence="1">
    <location>
        <begin position="12"/>
        <end position="32"/>
    </location>
</feature>
<feature type="transmembrane region" description="Helical" evidence="1">
    <location>
        <begin position="68"/>
        <end position="85"/>
    </location>
</feature>
<protein>
    <submittedName>
        <fullName evidence="2">Uncharacterized protein</fullName>
    </submittedName>
</protein>
<feature type="transmembrane region" description="Helical" evidence="1">
    <location>
        <begin position="97"/>
        <end position="116"/>
    </location>
</feature>
<proteinExistence type="predicted"/>
<feature type="transmembrane region" description="Helical" evidence="1">
    <location>
        <begin position="186"/>
        <end position="205"/>
    </location>
</feature>
<organism evidence="2 3">
    <name type="scientific">Candidatus Magasanikbacteria bacterium RIFCSPHIGHO2_02_FULL_45_10</name>
    <dbReference type="NCBI Taxonomy" id="1798679"/>
    <lineage>
        <taxon>Bacteria</taxon>
        <taxon>Candidatus Magasanikiibacteriota</taxon>
    </lineage>
</organism>
<feature type="transmembrane region" description="Helical" evidence="1">
    <location>
        <begin position="211"/>
        <end position="233"/>
    </location>
</feature>
<evidence type="ECO:0000256" key="1">
    <source>
        <dbReference type="SAM" id="Phobius"/>
    </source>
</evidence>
<evidence type="ECO:0000313" key="2">
    <source>
        <dbReference type="EMBL" id="OGH68772.1"/>
    </source>
</evidence>
<dbReference type="EMBL" id="MFQA01000031">
    <property type="protein sequence ID" value="OGH68772.1"/>
    <property type="molecule type" value="Genomic_DNA"/>
</dbReference>
<keyword evidence="1" id="KW-0812">Transmembrane</keyword>
<reference evidence="2 3" key="1">
    <citation type="journal article" date="2016" name="Nat. Commun.">
        <title>Thousands of microbial genomes shed light on interconnected biogeochemical processes in an aquifer system.</title>
        <authorList>
            <person name="Anantharaman K."/>
            <person name="Brown C.T."/>
            <person name="Hug L.A."/>
            <person name="Sharon I."/>
            <person name="Castelle C.J."/>
            <person name="Probst A.J."/>
            <person name="Thomas B.C."/>
            <person name="Singh A."/>
            <person name="Wilkins M.J."/>
            <person name="Karaoz U."/>
            <person name="Brodie E.L."/>
            <person name="Williams K.H."/>
            <person name="Hubbard S.S."/>
            <person name="Banfield J.F."/>
        </authorList>
    </citation>
    <scope>NUCLEOTIDE SEQUENCE [LARGE SCALE GENOMIC DNA]</scope>
</reference>
<evidence type="ECO:0000313" key="3">
    <source>
        <dbReference type="Proteomes" id="UP000176413"/>
    </source>
</evidence>
<keyword evidence="1" id="KW-1133">Transmembrane helix</keyword>
<sequence>MTSIRLYSLPPRLVAVFDILVGILMVLWFNHVVAMPMLGLWFGVRFFWYAVLLFSMYYPTFLSKLEHLQALIIFNIGVVFLMLFIDEKVIRSLLEAVLIIFSAASFWLVPAASGDLSVMAKPYRRWKFLMSIFGVAGIWNGVKALEIFQVTQGNLRFGLVSLAILLTVMISIWGWQEYGLVYSKKFLTAALVLAVCLAEVAYVLALWPLGYFASSFILTWVWYMIWLFLRFYISDEGIDMARQRWFLLFNVAFLLIFLIFVVRWR</sequence>
<feature type="transmembrane region" description="Helical" evidence="1">
    <location>
        <begin position="128"/>
        <end position="149"/>
    </location>
</feature>
<feature type="transmembrane region" description="Helical" evidence="1">
    <location>
        <begin position="155"/>
        <end position="174"/>
    </location>
</feature>
<keyword evidence="1" id="KW-0472">Membrane</keyword>
<feature type="transmembrane region" description="Helical" evidence="1">
    <location>
        <begin position="38"/>
        <end position="56"/>
    </location>
</feature>
<feature type="transmembrane region" description="Helical" evidence="1">
    <location>
        <begin position="245"/>
        <end position="264"/>
    </location>
</feature>
<name>A0A1F6MAS2_9BACT</name>
<gene>
    <name evidence="2" type="ORF">A3D53_03760</name>
</gene>